<dbReference type="EMBL" id="CP009170">
    <property type="protein sequence ID" value="AIS52768.1"/>
    <property type="molecule type" value="Genomic_DNA"/>
</dbReference>
<accession>A0A097ASH1</accession>
<dbReference type="STRING" id="2325.TKV_c16090"/>
<feature type="chain" id="PRO_5001928345" description="Propeptide PepSY amd peptidase M4" evidence="1">
    <location>
        <begin position="25"/>
        <end position="493"/>
    </location>
</feature>
<dbReference type="RefSeq" id="WP_049685466.1">
    <property type="nucleotide sequence ID" value="NZ_CP009170.1"/>
</dbReference>
<dbReference type="AlphaFoldDB" id="A0A097ASH1"/>
<evidence type="ECO:0000256" key="1">
    <source>
        <dbReference type="SAM" id="SignalP"/>
    </source>
</evidence>
<proteinExistence type="predicted"/>
<keyword evidence="1" id="KW-0732">Signal</keyword>
<reference evidence="3" key="1">
    <citation type="journal article" date="2015" name="Genome Announc.">
        <title>Whole-Genome Sequences of 80 Environmental and Clinical Isolates of Burkholderia pseudomallei.</title>
        <authorList>
            <person name="Johnson S.L."/>
            <person name="Baker A.L."/>
            <person name="Chain P.S."/>
            <person name="Currie B.J."/>
            <person name="Daligault H.E."/>
            <person name="Davenport K.W."/>
            <person name="Davis C.B."/>
            <person name="Inglis T.J."/>
            <person name="Kaestli M."/>
            <person name="Koren S."/>
            <person name="Mayo M."/>
            <person name="Merritt A.J."/>
            <person name="Price E.P."/>
            <person name="Sarovich D.S."/>
            <person name="Warner J."/>
            <person name="Rosovitz M.J."/>
        </authorList>
    </citation>
    <scope>NUCLEOTIDE SEQUENCE [LARGE SCALE GENOMIC DNA]</scope>
    <source>
        <strain evidence="3">DSM 2030</strain>
    </source>
</reference>
<dbReference type="OrthoDB" id="1726711at2"/>
<name>A0A097ASH1_THEKI</name>
<protein>
    <recommendedName>
        <fullName evidence="4">Propeptide PepSY amd peptidase M4</fullName>
    </recommendedName>
</protein>
<organism evidence="2 3">
    <name type="scientific">Thermoanaerobacter kivui</name>
    <name type="common">Acetogenium kivui</name>
    <dbReference type="NCBI Taxonomy" id="2325"/>
    <lineage>
        <taxon>Bacteria</taxon>
        <taxon>Bacillati</taxon>
        <taxon>Bacillota</taxon>
        <taxon>Clostridia</taxon>
        <taxon>Thermoanaerobacterales</taxon>
        <taxon>Thermoanaerobacteraceae</taxon>
        <taxon>Thermoanaerobacter</taxon>
    </lineage>
</organism>
<evidence type="ECO:0000313" key="3">
    <source>
        <dbReference type="Proteomes" id="UP000029669"/>
    </source>
</evidence>
<feature type="signal peptide" evidence="1">
    <location>
        <begin position="1"/>
        <end position="24"/>
    </location>
</feature>
<dbReference type="KEGG" id="tki:TKV_c16090"/>
<dbReference type="Proteomes" id="UP000029669">
    <property type="component" value="Chromosome"/>
</dbReference>
<evidence type="ECO:0000313" key="2">
    <source>
        <dbReference type="EMBL" id="AIS52768.1"/>
    </source>
</evidence>
<dbReference type="eggNOG" id="ENOG5033YGY">
    <property type="taxonomic scope" value="Bacteria"/>
</dbReference>
<evidence type="ECO:0008006" key="4">
    <source>
        <dbReference type="Google" id="ProtNLM"/>
    </source>
</evidence>
<sequence length="493" mass="57897">MVKKFCLAGLIVLMLFLNLSNVYSEVNTSSEEKILQKITMEVPFTKGLKLVEHNLQNGLYSFKFKGNKPFKTLKIVYDSDKNKLDYIDYYVDTFTHFYNNLPVRYSKGESIILAHNLISLITGEEYQFVKSLLDEEYIDESLEKPHIYKLIFKKVINNLIVDNREIVVYIDSHSGEVVKFFAENLSEEVEYEDTKNIKSVDEIKSLYQRYVVPQLMLYNDGKKYRFVYIPSLNPLFYAIDAKSGIFTDYKGNDIKEEMAKLDFVKLNIKDSALKNPETIAQDIAKNLKIDKISLLKSGYVNNFYLTGKPAVTYDWNFTSLKDKILNINVAIDSHDQSVIHLGFGYWNYKEKNFRILDMEEAKTYVKEHLYNYLSCDFLVAYPMNYRDNKIYTFYRQTNNTIISNNYITIETNKEGIIKKIIFNWDYIDFPKIDNTINTQVTQNIFIDSGFKLYYFITKNKKGKLVYIPNSLEFMIDASTGEKIYYSSLNWEED</sequence>
<gene>
    <name evidence="2" type="ORF">TKV_c16090</name>
</gene>
<keyword evidence="3" id="KW-1185">Reference proteome</keyword>
<dbReference type="HOGENOM" id="CLU_540716_0_0_9"/>